<dbReference type="GO" id="GO:0016874">
    <property type="term" value="F:ligase activity"/>
    <property type="evidence" value="ECO:0007669"/>
    <property type="project" value="UniProtKB-KW"/>
</dbReference>
<evidence type="ECO:0000256" key="1">
    <source>
        <dbReference type="ARBA" id="ARBA00006432"/>
    </source>
</evidence>
<dbReference type="Pfam" id="PF00501">
    <property type="entry name" value="AMP-binding"/>
    <property type="match status" value="1"/>
</dbReference>
<dbReference type="CDD" id="cd05931">
    <property type="entry name" value="FAAL"/>
    <property type="match status" value="1"/>
</dbReference>
<protein>
    <submittedName>
        <fullName evidence="5">Fatty acyl-AMP ligase</fullName>
    </submittedName>
</protein>
<feature type="compositionally biased region" description="Polar residues" evidence="3">
    <location>
        <begin position="576"/>
        <end position="594"/>
    </location>
</feature>
<proteinExistence type="inferred from homology"/>
<evidence type="ECO:0000256" key="3">
    <source>
        <dbReference type="SAM" id="MobiDB-lite"/>
    </source>
</evidence>
<reference evidence="5 6" key="1">
    <citation type="submission" date="2021-08" db="EMBL/GenBank/DDBJ databases">
        <title>Streptomyces sp. PTM05 isolated from lichen.</title>
        <authorList>
            <person name="Somphong A."/>
            <person name="Phongsopitanun W."/>
            <person name="Tanasupawat S."/>
        </authorList>
    </citation>
    <scope>NUCLEOTIDE SEQUENCE [LARGE SCALE GENOMIC DNA]</scope>
    <source>
        <strain evidence="5 6">Ptm05</strain>
    </source>
</reference>
<dbReference type="EMBL" id="JAINVZ010000008">
    <property type="protein sequence ID" value="MBY8886102.1"/>
    <property type="molecule type" value="Genomic_DNA"/>
</dbReference>
<name>A0ABS7QSC6_9ACTN</name>
<dbReference type="InterPro" id="IPR045851">
    <property type="entry name" value="AMP-bd_C_sf"/>
</dbReference>
<keyword evidence="6" id="KW-1185">Reference proteome</keyword>
<comment type="similarity">
    <text evidence="1">Belongs to the ATP-dependent AMP-binding enzyme family.</text>
</comment>
<evidence type="ECO:0000313" key="5">
    <source>
        <dbReference type="EMBL" id="MBY8886102.1"/>
    </source>
</evidence>
<evidence type="ECO:0000259" key="4">
    <source>
        <dbReference type="Pfam" id="PF00501"/>
    </source>
</evidence>
<dbReference type="InterPro" id="IPR000873">
    <property type="entry name" value="AMP-dep_synth/lig_dom"/>
</dbReference>
<dbReference type="PROSITE" id="PS00455">
    <property type="entry name" value="AMP_BINDING"/>
    <property type="match status" value="1"/>
</dbReference>
<dbReference type="Gene3D" id="3.30.300.30">
    <property type="match status" value="1"/>
</dbReference>
<evidence type="ECO:0000313" key="6">
    <source>
        <dbReference type="Proteomes" id="UP001198565"/>
    </source>
</evidence>
<feature type="domain" description="AMP-dependent synthetase/ligase" evidence="4">
    <location>
        <begin position="11"/>
        <end position="410"/>
    </location>
</feature>
<sequence length="594" mass="65233">MVRTFVDCLHEQAARYGRTRWYAYVEDHRGVLTETGRVTYRELDGRALHLGSALTANDATDRAVLLLYPAGPQFLTAFFGCLYARAIAVPAPLPATDPRALERAERIIHDADVRLILTDAAHRDRIRRWLRATGLHHTVRCLATDAAHLPPPRPRTALPAVTPATTAYLQYTSGSTSEPRGVVVSHGNLTHNSTQINELIRAPHEGTGAGWLPHYHDMGLVGQLLQPLYTGGNMVIASPLAFVVRPRLWLEMINRYRARATMAPNFAYEWLLRSLRDDDLKDLDLSCLEWALNGAEPVRPNTMRRLTELLEPRGLDPRVWAPAYGMAEATLLVTGTPRDAGSHLQRFDIARLEHHHAVPASGAHTTELASSGRPVGNDVRIVDTTTRAPLPDGRVGEIWVASASIAQGYWRSPEATRQTFHGRLADGSGPYLRTGDLGFSLKGELYVTGRLKEVIIVHGRNLYPHDIEEAARHAHPAAGTAAAFGLQADGEHIVVIQEIRDQDLGALTESELAQRVKKAVARSTGVHPSVLLVPRNTIPRTTSGKIRRSHLKSLVLAGEAAIRHADTHPRVAAALTPQNPQGHITQPQPNGRTP</sequence>
<keyword evidence="2 5" id="KW-0436">Ligase</keyword>
<dbReference type="Gene3D" id="3.40.50.12780">
    <property type="entry name" value="N-terminal domain of ligase-like"/>
    <property type="match status" value="1"/>
</dbReference>
<accession>A0ABS7QSC6</accession>
<dbReference type="InterPro" id="IPR042099">
    <property type="entry name" value="ANL_N_sf"/>
</dbReference>
<comment type="caution">
    <text evidence="5">The sequence shown here is derived from an EMBL/GenBank/DDBJ whole genome shotgun (WGS) entry which is preliminary data.</text>
</comment>
<feature type="region of interest" description="Disordered" evidence="3">
    <location>
        <begin position="575"/>
        <end position="594"/>
    </location>
</feature>
<dbReference type="PANTHER" id="PTHR22754:SF32">
    <property type="entry name" value="DISCO-INTERACTING PROTEIN 2"/>
    <property type="match status" value="1"/>
</dbReference>
<dbReference type="PANTHER" id="PTHR22754">
    <property type="entry name" value="DISCO-INTERACTING PROTEIN 2 DIP2 -RELATED"/>
    <property type="match status" value="1"/>
</dbReference>
<organism evidence="5 6">
    <name type="scientific">Streptantibioticus parmotrematis</name>
    <dbReference type="NCBI Taxonomy" id="2873249"/>
    <lineage>
        <taxon>Bacteria</taxon>
        <taxon>Bacillati</taxon>
        <taxon>Actinomycetota</taxon>
        <taxon>Actinomycetes</taxon>
        <taxon>Kitasatosporales</taxon>
        <taxon>Streptomycetaceae</taxon>
        <taxon>Streptantibioticus</taxon>
    </lineage>
</organism>
<dbReference type="SUPFAM" id="SSF56801">
    <property type="entry name" value="Acetyl-CoA synthetase-like"/>
    <property type="match status" value="1"/>
</dbReference>
<gene>
    <name evidence="5" type="ORF">K7472_14715</name>
</gene>
<evidence type="ECO:0000256" key="2">
    <source>
        <dbReference type="ARBA" id="ARBA00022598"/>
    </source>
</evidence>
<dbReference type="InterPro" id="IPR020845">
    <property type="entry name" value="AMP-binding_CS"/>
</dbReference>
<dbReference type="InterPro" id="IPR040097">
    <property type="entry name" value="FAAL/FAAC"/>
</dbReference>
<dbReference type="RefSeq" id="WP_222977975.1">
    <property type="nucleotide sequence ID" value="NZ_JAINVZ010000008.1"/>
</dbReference>
<dbReference type="Proteomes" id="UP001198565">
    <property type="component" value="Unassembled WGS sequence"/>
</dbReference>